<dbReference type="NCBIfam" id="NF001484">
    <property type="entry name" value="PRK00331.1"/>
    <property type="match status" value="1"/>
</dbReference>
<keyword evidence="6" id="KW-0677">Repeat</keyword>
<dbReference type="InterPro" id="IPR017932">
    <property type="entry name" value="GATase_2_dom"/>
</dbReference>
<keyword evidence="8" id="KW-0963">Cytoplasm</keyword>
<keyword evidence="7" id="KW-0315">Glutamine amidotransferase</keyword>
<keyword evidence="12" id="KW-1185">Reference proteome</keyword>
<name>A0ABQ1QJR8_9RHOB</name>
<dbReference type="InterPro" id="IPR029055">
    <property type="entry name" value="Ntn_hydrolases_N"/>
</dbReference>
<comment type="subcellular location">
    <subcellularLocation>
        <location evidence="8">Cytoplasm</location>
    </subcellularLocation>
</comment>
<dbReference type="Pfam" id="PF13522">
    <property type="entry name" value="GATase_6"/>
    <property type="match status" value="1"/>
</dbReference>
<dbReference type="Gene3D" id="3.60.20.10">
    <property type="entry name" value="Glutamine Phosphoribosylpyrophosphate, subunit 1, domain 1"/>
    <property type="match status" value="1"/>
</dbReference>
<evidence type="ECO:0000256" key="3">
    <source>
        <dbReference type="ARBA" id="ARBA00016090"/>
    </source>
</evidence>
<dbReference type="Proteomes" id="UP000617355">
    <property type="component" value="Unassembled WGS sequence"/>
</dbReference>
<dbReference type="EC" id="2.6.1.16" evidence="2 8"/>
<dbReference type="InterPro" id="IPR035490">
    <property type="entry name" value="GlmS/FrlB_SIS"/>
</dbReference>
<dbReference type="NCBIfam" id="TIGR01135">
    <property type="entry name" value="glmS"/>
    <property type="match status" value="1"/>
</dbReference>
<feature type="active site" description="For Fru-6P isomerization activity" evidence="8">
    <location>
        <position position="599"/>
    </location>
</feature>
<dbReference type="PROSITE" id="PS51278">
    <property type="entry name" value="GATASE_TYPE_2"/>
    <property type="match status" value="1"/>
</dbReference>
<sequence length="604" mass="64064">MCGIVGILGKADVASRLVEGLARLEYRGYDSAGIAVADGGRVELRRAVGKLDNLRVAVDAHAPRGRVGIGHTRWATYGAATEANAHPHRFGAVTLVHNGIIENHAALRDEVEARGARLTSQTDSEIIAAQLEYLLRRARTLDEAFIALLDKLVGSYALAVVFEGYPDLMFVARNGSPLAIGYGEMEADGSAEMFVGSDALALAPFTGQVSYLEDGDWAVIRPDRVQVFDRAGRGVTRDVVSITGVLPAADKGPWPHFMRKEIEEQPESLARLLGALVDPAAGSLKPILPGIDFASADRIVLIACGTAHYACLLASYWIEEIARLPVEVDIASEYRYRNRPLTGREIVIAVSQSGETADTLSALKALAGRVAARVAVVNVATSSIAREADAILDILAGPEIGVASTKAYSGQAMGLLAIALKAARDRGMLSDDRLGEILADLVSVPRIVAETLCGSDDIERLARRLSPARDMFFLGRGVNHPMALEAALKMKEISYIHAEAYPAGELKHGPIALIDTGTPVVVFENVDDLNEKTASNVAEVAARGADVVRIGPSGACDLVTPAAGPVGSLFANAVVAQLLSYFVALEKGTDVDQPRNLAKSVTVE</sequence>
<dbReference type="Gene3D" id="3.40.50.10490">
    <property type="entry name" value="Glucose-6-phosphate isomerase like protein, domain 1"/>
    <property type="match status" value="2"/>
</dbReference>
<dbReference type="CDD" id="cd05009">
    <property type="entry name" value="SIS_GlmS_GlmD_2"/>
    <property type="match status" value="1"/>
</dbReference>
<evidence type="ECO:0000256" key="7">
    <source>
        <dbReference type="ARBA" id="ARBA00022962"/>
    </source>
</evidence>
<organism evidence="11 12">
    <name type="scientific">Sinisalibacter lacisalsi</name>
    <dbReference type="NCBI Taxonomy" id="1526570"/>
    <lineage>
        <taxon>Bacteria</taxon>
        <taxon>Pseudomonadati</taxon>
        <taxon>Pseudomonadota</taxon>
        <taxon>Alphaproteobacteria</taxon>
        <taxon>Rhodobacterales</taxon>
        <taxon>Roseobacteraceae</taxon>
        <taxon>Sinisalibacter</taxon>
    </lineage>
</organism>
<feature type="domain" description="Glutamine amidotransferase type-2" evidence="9">
    <location>
        <begin position="2"/>
        <end position="223"/>
    </location>
</feature>
<dbReference type="InterPro" id="IPR035466">
    <property type="entry name" value="GlmS/AgaS_SIS"/>
</dbReference>
<evidence type="ECO:0000256" key="5">
    <source>
        <dbReference type="ARBA" id="ARBA00022679"/>
    </source>
</evidence>
<evidence type="ECO:0000313" key="12">
    <source>
        <dbReference type="Proteomes" id="UP000617355"/>
    </source>
</evidence>
<dbReference type="InterPro" id="IPR005855">
    <property type="entry name" value="GFAT"/>
</dbReference>
<dbReference type="CDD" id="cd00714">
    <property type="entry name" value="GFAT"/>
    <property type="match status" value="1"/>
</dbReference>
<evidence type="ECO:0000256" key="8">
    <source>
        <dbReference type="HAMAP-Rule" id="MF_00164"/>
    </source>
</evidence>
<evidence type="ECO:0000259" key="9">
    <source>
        <dbReference type="PROSITE" id="PS51278"/>
    </source>
</evidence>
<comment type="subunit">
    <text evidence="8">Homodimer.</text>
</comment>
<feature type="initiator methionine" description="Removed" evidence="8">
    <location>
        <position position="1"/>
    </location>
</feature>
<dbReference type="CDD" id="cd05008">
    <property type="entry name" value="SIS_GlmS_GlmD_1"/>
    <property type="match status" value="1"/>
</dbReference>
<proteinExistence type="inferred from homology"/>
<feature type="domain" description="SIS" evidence="10">
    <location>
        <begin position="287"/>
        <end position="428"/>
    </location>
</feature>
<keyword evidence="5 8" id="KW-0808">Transferase</keyword>
<dbReference type="PROSITE" id="PS51464">
    <property type="entry name" value="SIS"/>
    <property type="match status" value="2"/>
</dbReference>
<evidence type="ECO:0000313" key="11">
    <source>
        <dbReference type="EMBL" id="GGD29993.1"/>
    </source>
</evidence>
<comment type="catalytic activity">
    <reaction evidence="1 8">
        <text>D-fructose 6-phosphate + L-glutamine = D-glucosamine 6-phosphate + L-glutamate</text>
        <dbReference type="Rhea" id="RHEA:13237"/>
        <dbReference type="ChEBI" id="CHEBI:29985"/>
        <dbReference type="ChEBI" id="CHEBI:58359"/>
        <dbReference type="ChEBI" id="CHEBI:58725"/>
        <dbReference type="ChEBI" id="CHEBI:61527"/>
        <dbReference type="EC" id="2.6.1.16"/>
    </reaction>
</comment>
<dbReference type="EMBL" id="BMGI01000002">
    <property type="protein sequence ID" value="GGD29993.1"/>
    <property type="molecule type" value="Genomic_DNA"/>
</dbReference>
<dbReference type="PANTHER" id="PTHR10937">
    <property type="entry name" value="GLUCOSAMINE--FRUCTOSE-6-PHOSPHATE AMINOTRANSFERASE, ISOMERIZING"/>
    <property type="match status" value="1"/>
</dbReference>
<accession>A0ABQ1QJR8</accession>
<evidence type="ECO:0000256" key="2">
    <source>
        <dbReference type="ARBA" id="ARBA00012916"/>
    </source>
</evidence>
<feature type="active site" description="Nucleophile; for GATase activity" evidence="8">
    <location>
        <position position="2"/>
    </location>
</feature>
<comment type="caution">
    <text evidence="11">The sequence shown here is derived from an EMBL/GenBank/DDBJ whole genome shotgun (WGS) entry which is preliminary data.</text>
</comment>
<comment type="function">
    <text evidence="8">Catalyzes the first step in hexosamine metabolism, converting fructose-6P into glucosamine-6P using glutamine as a nitrogen source.</text>
</comment>
<dbReference type="Pfam" id="PF01380">
    <property type="entry name" value="SIS"/>
    <property type="match status" value="2"/>
</dbReference>
<gene>
    <name evidence="8 11" type="primary">glmS</name>
    <name evidence="11" type="ORF">GCM10011358_12560</name>
</gene>
<evidence type="ECO:0000256" key="4">
    <source>
        <dbReference type="ARBA" id="ARBA00022576"/>
    </source>
</evidence>
<dbReference type="SUPFAM" id="SSF56235">
    <property type="entry name" value="N-terminal nucleophile aminohydrolases (Ntn hydrolases)"/>
    <property type="match status" value="1"/>
</dbReference>
<dbReference type="PANTHER" id="PTHR10937:SF0">
    <property type="entry name" value="GLUTAMINE--FRUCTOSE-6-PHOSPHATE TRANSAMINASE (ISOMERIZING)"/>
    <property type="match status" value="1"/>
</dbReference>
<dbReference type="HAMAP" id="MF_00164">
    <property type="entry name" value="GlmS"/>
    <property type="match status" value="1"/>
</dbReference>
<dbReference type="InterPro" id="IPR001347">
    <property type="entry name" value="SIS_dom"/>
</dbReference>
<feature type="domain" description="SIS" evidence="10">
    <location>
        <begin position="461"/>
        <end position="594"/>
    </location>
</feature>
<evidence type="ECO:0000259" key="10">
    <source>
        <dbReference type="PROSITE" id="PS51464"/>
    </source>
</evidence>
<evidence type="ECO:0000256" key="1">
    <source>
        <dbReference type="ARBA" id="ARBA00001031"/>
    </source>
</evidence>
<keyword evidence="4 8" id="KW-0032">Aminotransferase</keyword>
<evidence type="ECO:0000256" key="6">
    <source>
        <dbReference type="ARBA" id="ARBA00022737"/>
    </source>
</evidence>
<dbReference type="RefSeq" id="WP_188526794.1">
    <property type="nucleotide sequence ID" value="NZ_BMGI01000002.1"/>
</dbReference>
<dbReference type="InterPro" id="IPR047084">
    <property type="entry name" value="GFAT_N"/>
</dbReference>
<dbReference type="SUPFAM" id="SSF53697">
    <property type="entry name" value="SIS domain"/>
    <property type="match status" value="1"/>
</dbReference>
<reference evidence="12" key="1">
    <citation type="journal article" date="2019" name="Int. J. Syst. Evol. Microbiol.">
        <title>The Global Catalogue of Microorganisms (GCM) 10K type strain sequencing project: providing services to taxonomists for standard genome sequencing and annotation.</title>
        <authorList>
            <consortium name="The Broad Institute Genomics Platform"/>
            <consortium name="The Broad Institute Genome Sequencing Center for Infectious Disease"/>
            <person name="Wu L."/>
            <person name="Ma J."/>
        </authorList>
    </citation>
    <scope>NUCLEOTIDE SEQUENCE [LARGE SCALE GENOMIC DNA]</scope>
    <source>
        <strain evidence="12">CGMCC 1.12922</strain>
    </source>
</reference>
<dbReference type="GO" id="GO:0008483">
    <property type="term" value="F:transaminase activity"/>
    <property type="evidence" value="ECO:0007669"/>
    <property type="project" value="UniProtKB-KW"/>
</dbReference>
<protein>
    <recommendedName>
        <fullName evidence="3 8">Glutamine--fructose-6-phosphate aminotransferase [isomerizing]</fullName>
        <ecNumber evidence="2 8">2.6.1.16</ecNumber>
    </recommendedName>
    <alternativeName>
        <fullName evidence="8">D-fructose-6-phosphate amidotransferase</fullName>
    </alternativeName>
    <alternativeName>
        <fullName evidence="8">GFAT</fullName>
    </alternativeName>
    <alternativeName>
        <fullName evidence="8">Glucosamine-6-phosphate synthase</fullName>
    </alternativeName>
    <alternativeName>
        <fullName evidence="8">Hexosephosphate aminotransferase</fullName>
    </alternativeName>
    <alternativeName>
        <fullName evidence="8">L-glutamine--D-fructose-6-phosphate amidotransferase</fullName>
    </alternativeName>
</protein>
<dbReference type="InterPro" id="IPR046348">
    <property type="entry name" value="SIS_dom_sf"/>
</dbReference>